<feature type="compositionally biased region" description="Pro residues" evidence="1">
    <location>
        <begin position="364"/>
        <end position="378"/>
    </location>
</feature>
<accession>D8LWT6</accession>
<protein>
    <submittedName>
        <fullName evidence="2">Uncharacterized protein</fullName>
    </submittedName>
</protein>
<gene>
    <name evidence="2" type="ORF">GSBLH_T00000635001</name>
</gene>
<dbReference type="EMBL" id="FN668638">
    <property type="protein sequence ID" value="CBK20275.2"/>
    <property type="molecule type" value="Genomic_DNA"/>
</dbReference>
<dbReference type="AlphaFoldDB" id="D8LWT6"/>
<reference evidence="2" key="1">
    <citation type="submission" date="2010-02" db="EMBL/GenBank/DDBJ databases">
        <title>Sequencing and annotation of the Blastocystis hominis genome.</title>
        <authorList>
            <person name="Wincker P."/>
        </authorList>
    </citation>
    <scope>NUCLEOTIDE SEQUENCE</scope>
    <source>
        <strain evidence="2">Singapore isolate B</strain>
    </source>
</reference>
<dbReference type="SUPFAM" id="SSF52058">
    <property type="entry name" value="L domain-like"/>
    <property type="match status" value="1"/>
</dbReference>
<organism evidence="2">
    <name type="scientific">Blastocystis hominis</name>
    <dbReference type="NCBI Taxonomy" id="12968"/>
    <lineage>
        <taxon>Eukaryota</taxon>
        <taxon>Sar</taxon>
        <taxon>Stramenopiles</taxon>
        <taxon>Bigyra</taxon>
        <taxon>Opalozoa</taxon>
        <taxon>Opalinata</taxon>
        <taxon>Blastocystidae</taxon>
        <taxon>Blastocystis</taxon>
    </lineage>
</organism>
<evidence type="ECO:0000256" key="1">
    <source>
        <dbReference type="SAM" id="MobiDB-lite"/>
    </source>
</evidence>
<evidence type="ECO:0000313" key="3">
    <source>
        <dbReference type="Proteomes" id="UP000008312"/>
    </source>
</evidence>
<evidence type="ECO:0000313" key="2">
    <source>
        <dbReference type="EMBL" id="CBK20275.2"/>
    </source>
</evidence>
<dbReference type="RefSeq" id="XP_012894323.1">
    <property type="nucleotide sequence ID" value="XM_013038869.1"/>
</dbReference>
<dbReference type="OrthoDB" id="61560at2759"/>
<feature type="region of interest" description="Disordered" evidence="1">
    <location>
        <begin position="348"/>
        <end position="384"/>
    </location>
</feature>
<dbReference type="InParanoid" id="D8LWT6"/>
<dbReference type="GeneID" id="24917937"/>
<dbReference type="Gene3D" id="3.80.10.10">
    <property type="entry name" value="Ribonuclease Inhibitor"/>
    <property type="match status" value="1"/>
</dbReference>
<dbReference type="Proteomes" id="UP000008312">
    <property type="component" value="Unassembled WGS sequence"/>
</dbReference>
<name>D8LWT6_BLAHO</name>
<proteinExistence type="predicted"/>
<keyword evidence="3" id="KW-1185">Reference proteome</keyword>
<sequence length="653" mass="74201">MDQLIKKIEVLLSQLKPILPDDQIQTIFSRILSELSLFFVSRFETVDPQSISLAGRERIIGDIGCLLSVFRGIPGIVERGLTLENAFRDRYAIKQKEEEEEEGKSYNVYGLQTLKGGEFLLDGYITLGEQKEITFGGSKYTLQCFEGDHEDEYLLKKDQKVCLFQNGVLKMIYEEEADGAQIGEFTRFENGCVSFVQSFDDILDNRNFNRIVNHVNGKRMEIYSHDSDKLMYHGEFNERREREGWGIQYDETSGRMLLEGVWKGNKLVEIIRKIEGTIMIEFKRNGDNTTASNRVPLYVGEFIYDESKELFIRNGRGYWIDEETRIATREVEWKDGVEVSGRDLYDGWYTRSTTPKPKPKPKPKPAPMPAPAPAPAPAPKREESAPLRFSVTGSTKWTDVSLQVTDLKISSNCCNDLNALDLNRFEWLRSIEIGNECFGSVQTFKIDGLNRLKTIKIGNNSFTQRKNDEEENENENGDSESKSFHILNCGSLESIQIGEYSFSDFAGDFELSNLPQLQSIQIGTIGNDSSNFLYSSFEIRDLPNLQSITLGDFAFAGSLSTIIENLPSLQSIRLGWCVLHGINVDSCSLTLRNLPNLTLITSVKWSFQYPRVVKLENIPNLQNVKLPYSFQKVRSKSISNVSSILADLVEIDE</sequence>
<dbReference type="InterPro" id="IPR032675">
    <property type="entry name" value="LRR_dom_sf"/>
</dbReference>